<dbReference type="RefSeq" id="WP_238283009.1">
    <property type="nucleotide sequence ID" value="NZ_BPQL01000231.1"/>
</dbReference>
<protein>
    <submittedName>
        <fullName evidence="1">Uncharacterized protein</fullName>
    </submittedName>
</protein>
<dbReference type="Proteomes" id="UP001549145">
    <property type="component" value="Unassembled WGS sequence"/>
</dbReference>
<gene>
    <name evidence="1" type="ORF">ABID43_003827</name>
</gene>
<name>A0ABV2L8V3_9HYPH</name>
<comment type="caution">
    <text evidence="1">The sequence shown here is derived from an EMBL/GenBank/DDBJ whole genome shotgun (WGS) entry which is preliminary data.</text>
</comment>
<sequence length="275" mass="29402">MNPAPYVGTYLNIPAFFADGSSTTIAIKNYLQDGKPDQSARAQAAKGKLLAKISGELKKTPKGVFEMGGYEFCTLSIARVFMGKGAPDEIQDVLWLASRFNLIDSSTVRTYCDRNIGIDCGGFVANLWGIGHPENGRAVTGSTGFSPRSFWNFNKAKRRKHPGEISVGDAIIHFCHMPNDDTDMASMDPKLGGEAFHIGTVAGITVKGDRIDLTVAESSGAKAASGGNGVSAYDKPDLATKIAKNLVYVPSASGNRMYFVGKDGAMGSYMPFESY</sequence>
<evidence type="ECO:0000313" key="1">
    <source>
        <dbReference type="EMBL" id="MET3694268.1"/>
    </source>
</evidence>
<keyword evidence="2" id="KW-1185">Reference proteome</keyword>
<reference evidence="1 2" key="1">
    <citation type="submission" date="2024-06" db="EMBL/GenBank/DDBJ databases">
        <title>Genomic Encyclopedia of Type Strains, Phase IV (KMG-IV): sequencing the most valuable type-strain genomes for metagenomic binning, comparative biology and taxonomic classification.</title>
        <authorList>
            <person name="Goeker M."/>
        </authorList>
    </citation>
    <scope>NUCLEOTIDE SEQUENCE [LARGE SCALE GENOMIC DNA]</scope>
    <source>
        <strain evidence="1 2">DSM 21331</strain>
    </source>
</reference>
<organism evidence="1 2">
    <name type="scientific">Methylobacterium goesingense</name>
    <dbReference type="NCBI Taxonomy" id="243690"/>
    <lineage>
        <taxon>Bacteria</taxon>
        <taxon>Pseudomonadati</taxon>
        <taxon>Pseudomonadota</taxon>
        <taxon>Alphaproteobacteria</taxon>
        <taxon>Hyphomicrobiales</taxon>
        <taxon>Methylobacteriaceae</taxon>
        <taxon>Methylobacterium</taxon>
    </lineage>
</organism>
<accession>A0ABV2L8V3</accession>
<proteinExistence type="predicted"/>
<evidence type="ECO:0000313" key="2">
    <source>
        <dbReference type="Proteomes" id="UP001549145"/>
    </source>
</evidence>
<dbReference type="EMBL" id="JBEPMM010000013">
    <property type="protein sequence ID" value="MET3694268.1"/>
    <property type="molecule type" value="Genomic_DNA"/>
</dbReference>